<dbReference type="STRING" id="1214573.A0A0G2F529"/>
<protein>
    <submittedName>
        <fullName evidence="1">Putative six-bladed beta-propellerlike protein</fullName>
    </submittedName>
</protein>
<dbReference type="AlphaFoldDB" id="A0A0G2F529"/>
<dbReference type="PANTHER" id="PTHR42060:SF1">
    <property type="entry name" value="NHL REPEAT-CONTAINING PROTEIN"/>
    <property type="match status" value="1"/>
</dbReference>
<dbReference type="InterPro" id="IPR052998">
    <property type="entry name" value="Hetero-Diels-Alderase-like"/>
</dbReference>
<dbReference type="Proteomes" id="UP000034680">
    <property type="component" value="Unassembled WGS sequence"/>
</dbReference>
<proteinExistence type="predicted"/>
<dbReference type="SUPFAM" id="SSF63829">
    <property type="entry name" value="Calcium-dependent phosphotriesterase"/>
    <property type="match status" value="1"/>
</dbReference>
<evidence type="ECO:0000313" key="1">
    <source>
        <dbReference type="EMBL" id="KKY29862.1"/>
    </source>
</evidence>
<dbReference type="Gene3D" id="2.120.10.30">
    <property type="entry name" value="TolB, C-terminal domain"/>
    <property type="match status" value="1"/>
</dbReference>
<keyword evidence="2" id="KW-1185">Reference proteome</keyword>
<accession>A0A0G2F529</accession>
<dbReference type="OrthoDB" id="9977941at2759"/>
<name>A0A0G2F529_9PEZI</name>
<dbReference type="PANTHER" id="PTHR42060">
    <property type="entry name" value="NHL REPEAT-CONTAINING PROTEIN-RELATED"/>
    <property type="match status" value="1"/>
</dbReference>
<dbReference type="InterPro" id="IPR011042">
    <property type="entry name" value="6-blade_b-propeller_TolB-like"/>
</dbReference>
<comment type="caution">
    <text evidence="1">The sequence shown here is derived from an EMBL/GenBank/DDBJ whole genome shotgun (WGS) entry which is preliminary data.</text>
</comment>
<organism evidence="1 2">
    <name type="scientific">Diaporthe ampelina</name>
    <dbReference type="NCBI Taxonomy" id="1214573"/>
    <lineage>
        <taxon>Eukaryota</taxon>
        <taxon>Fungi</taxon>
        <taxon>Dikarya</taxon>
        <taxon>Ascomycota</taxon>
        <taxon>Pezizomycotina</taxon>
        <taxon>Sordariomycetes</taxon>
        <taxon>Sordariomycetidae</taxon>
        <taxon>Diaporthales</taxon>
        <taxon>Diaporthaceae</taxon>
        <taxon>Diaporthe</taxon>
    </lineage>
</organism>
<reference evidence="1 2" key="1">
    <citation type="submission" date="2015-05" db="EMBL/GenBank/DDBJ databases">
        <title>Distinctive expansion of gene families associated with plant cell wall degradation and secondary metabolism in the genomes of grapevine trunk pathogens.</title>
        <authorList>
            <person name="Lawrence D.P."/>
            <person name="Travadon R."/>
            <person name="Rolshausen P.E."/>
            <person name="Baumgartner K."/>
        </authorList>
    </citation>
    <scope>NUCLEOTIDE SEQUENCE [LARGE SCALE GENOMIC DNA]</scope>
    <source>
        <strain evidence="1">DA912</strain>
    </source>
</reference>
<gene>
    <name evidence="1" type="ORF">UCDDA912_g10221</name>
</gene>
<evidence type="ECO:0000313" key="2">
    <source>
        <dbReference type="Proteomes" id="UP000034680"/>
    </source>
</evidence>
<sequence>MYFANIGQKRLNRIRLDVSDGTPIGDFGTIARTITPLDQWNDFTLDLEGSAWIATGGANTSQKIDARTGDVRIVAGDMKSMAIAEPTSAKFGRRECDSTVLYVTAAGGFVTPVDGDTIVGGQLVAVSTGFGRGCS</sequence>
<dbReference type="EMBL" id="LCUC01000596">
    <property type="protein sequence ID" value="KKY29862.1"/>
    <property type="molecule type" value="Genomic_DNA"/>
</dbReference>
<reference evidence="1 2" key="2">
    <citation type="submission" date="2015-05" db="EMBL/GenBank/DDBJ databases">
        <authorList>
            <person name="Morales-Cruz A."/>
            <person name="Amrine K.C."/>
            <person name="Cantu D."/>
        </authorList>
    </citation>
    <scope>NUCLEOTIDE SEQUENCE [LARGE SCALE GENOMIC DNA]</scope>
    <source>
        <strain evidence="1">DA912</strain>
    </source>
</reference>